<sequence length="335" mass="36874">MVVPLGVGIGDFLAVAKLTGKIASELKEVSIANSESLISKQRQFWTALLTTHGSQNGEAASKYQDLIIELESLERALSRLYTLKPAECKLVHLEAIRAAASACKRPLESFLAKIEKFDKRLGTQNAKNSQFKGAGRRIQFNVAYEEDVKELRTTLASHVSKINLLLMTQILDSITTAETDRADHVENLKTLFEAHTSLLHNIIGNQHELFIDLGSCKENLGKLREKVDHLMTQGTRASVKLDAQQEIFEALRLETGSLRERLAAEETNARESNPTEPANSSSFISALVITSNLATLVLSGTMIASVHTLANRTRGMSTIARKFEIHVSPAEQAID</sequence>
<dbReference type="PANTHER" id="PTHR38886:SF1">
    <property type="entry name" value="NACHT-NTPASE AND P-LOOP NTPASES N-TERMINAL DOMAIN-CONTAINING PROTEIN"/>
    <property type="match status" value="1"/>
</dbReference>
<proteinExistence type="predicted"/>
<dbReference type="Proteomes" id="UP000664203">
    <property type="component" value="Unassembled WGS sequence"/>
</dbReference>
<reference evidence="2" key="1">
    <citation type="submission" date="2021-03" db="EMBL/GenBank/DDBJ databases">
        <authorList>
            <person name="Tagirdzhanova G."/>
        </authorList>
    </citation>
    <scope>NUCLEOTIDE SEQUENCE</scope>
</reference>
<gene>
    <name evidence="2" type="ORF">ALECFALPRED_004811</name>
</gene>
<evidence type="ECO:0000256" key="1">
    <source>
        <dbReference type="SAM" id="Coils"/>
    </source>
</evidence>
<dbReference type="EMBL" id="CAJPDR010000003">
    <property type="protein sequence ID" value="CAF9904033.1"/>
    <property type="molecule type" value="Genomic_DNA"/>
</dbReference>
<evidence type="ECO:0000313" key="2">
    <source>
        <dbReference type="EMBL" id="CAF9904033.1"/>
    </source>
</evidence>
<dbReference type="PANTHER" id="PTHR38886">
    <property type="entry name" value="SESA DOMAIN-CONTAINING PROTEIN"/>
    <property type="match status" value="1"/>
</dbReference>
<name>A0A8H3EG77_9LECA</name>
<dbReference type="AlphaFoldDB" id="A0A8H3EG77"/>
<protein>
    <recommendedName>
        <fullName evidence="4">Fungal N-terminal domain-containing protein</fullName>
    </recommendedName>
</protein>
<keyword evidence="1" id="KW-0175">Coiled coil</keyword>
<evidence type="ECO:0000313" key="3">
    <source>
        <dbReference type="Proteomes" id="UP000664203"/>
    </source>
</evidence>
<feature type="coiled-coil region" evidence="1">
    <location>
        <begin position="56"/>
        <end position="83"/>
    </location>
</feature>
<evidence type="ECO:0008006" key="4">
    <source>
        <dbReference type="Google" id="ProtNLM"/>
    </source>
</evidence>
<organism evidence="2 3">
    <name type="scientific">Alectoria fallacina</name>
    <dbReference type="NCBI Taxonomy" id="1903189"/>
    <lineage>
        <taxon>Eukaryota</taxon>
        <taxon>Fungi</taxon>
        <taxon>Dikarya</taxon>
        <taxon>Ascomycota</taxon>
        <taxon>Pezizomycotina</taxon>
        <taxon>Lecanoromycetes</taxon>
        <taxon>OSLEUM clade</taxon>
        <taxon>Lecanoromycetidae</taxon>
        <taxon>Lecanorales</taxon>
        <taxon>Lecanorineae</taxon>
        <taxon>Parmeliaceae</taxon>
        <taxon>Alectoria</taxon>
    </lineage>
</organism>
<comment type="caution">
    <text evidence="2">The sequence shown here is derived from an EMBL/GenBank/DDBJ whole genome shotgun (WGS) entry which is preliminary data.</text>
</comment>
<accession>A0A8H3EG77</accession>
<keyword evidence="3" id="KW-1185">Reference proteome</keyword>
<dbReference type="OrthoDB" id="3045089at2759"/>